<name>A0A949NCK3_9FIRM</name>
<dbReference type="InterPro" id="IPR050809">
    <property type="entry name" value="UgpAE/MalFG_permease"/>
</dbReference>
<accession>A0A949NCK3</accession>
<dbReference type="InterPro" id="IPR035906">
    <property type="entry name" value="MetI-like_sf"/>
</dbReference>
<dbReference type="GO" id="GO:0055085">
    <property type="term" value="P:transmembrane transport"/>
    <property type="evidence" value="ECO:0007669"/>
    <property type="project" value="InterPro"/>
</dbReference>
<dbReference type="Proteomes" id="UP000712157">
    <property type="component" value="Unassembled WGS sequence"/>
</dbReference>
<organism evidence="9 10">
    <name type="scientific">Diplocloster agilis</name>
    <dbReference type="NCBI Taxonomy" id="2850323"/>
    <lineage>
        <taxon>Bacteria</taxon>
        <taxon>Bacillati</taxon>
        <taxon>Bacillota</taxon>
        <taxon>Clostridia</taxon>
        <taxon>Lachnospirales</taxon>
        <taxon>Lachnospiraceae</taxon>
        <taxon>Diplocloster</taxon>
    </lineage>
</organism>
<dbReference type="PANTHER" id="PTHR43227">
    <property type="entry name" value="BLL4140 PROTEIN"/>
    <property type="match status" value="1"/>
</dbReference>
<dbReference type="Pfam" id="PF00528">
    <property type="entry name" value="BPD_transp_1"/>
    <property type="match status" value="1"/>
</dbReference>
<comment type="similarity">
    <text evidence="7">Belongs to the binding-protein-dependent transport system permease family.</text>
</comment>
<evidence type="ECO:0000256" key="7">
    <source>
        <dbReference type="RuleBase" id="RU363032"/>
    </source>
</evidence>
<dbReference type="PANTHER" id="PTHR43227:SF7">
    <property type="entry name" value="ARABINOOLIGOSACCHARIDES TRANSPORT SYSTEM PERMEASE PROTEIN ARAP"/>
    <property type="match status" value="1"/>
</dbReference>
<dbReference type="AlphaFoldDB" id="A0A949NCK3"/>
<keyword evidence="6 7" id="KW-0472">Membrane</keyword>
<feature type="transmembrane region" description="Helical" evidence="7">
    <location>
        <begin position="12"/>
        <end position="38"/>
    </location>
</feature>
<feature type="transmembrane region" description="Helical" evidence="7">
    <location>
        <begin position="219"/>
        <end position="240"/>
    </location>
</feature>
<dbReference type="InterPro" id="IPR000515">
    <property type="entry name" value="MetI-like"/>
</dbReference>
<dbReference type="RefSeq" id="WP_158343880.1">
    <property type="nucleotide sequence ID" value="NZ_JAHQCW010000001.1"/>
</dbReference>
<keyword evidence="4 7" id="KW-0812">Transmembrane</keyword>
<keyword evidence="10" id="KW-1185">Reference proteome</keyword>
<feature type="transmembrane region" description="Helical" evidence="7">
    <location>
        <begin position="105"/>
        <end position="126"/>
    </location>
</feature>
<reference evidence="9" key="1">
    <citation type="submission" date="2021-06" db="EMBL/GenBank/DDBJ databases">
        <title>Description of novel taxa of the family Lachnospiraceae.</title>
        <authorList>
            <person name="Chaplin A.V."/>
            <person name="Sokolova S.R."/>
            <person name="Pikina A.P."/>
            <person name="Korzhanova M."/>
            <person name="Belova V."/>
            <person name="Korostin D."/>
            <person name="Efimov B.A."/>
        </authorList>
    </citation>
    <scope>NUCLEOTIDE SEQUENCE</scope>
    <source>
        <strain evidence="9">ASD5720</strain>
    </source>
</reference>
<evidence type="ECO:0000256" key="1">
    <source>
        <dbReference type="ARBA" id="ARBA00004651"/>
    </source>
</evidence>
<evidence type="ECO:0000256" key="2">
    <source>
        <dbReference type="ARBA" id="ARBA00022448"/>
    </source>
</evidence>
<feature type="transmembrane region" description="Helical" evidence="7">
    <location>
        <begin position="72"/>
        <end position="93"/>
    </location>
</feature>
<protein>
    <submittedName>
        <fullName evidence="9">Sugar ABC transporter permease</fullName>
    </submittedName>
</protein>
<gene>
    <name evidence="9" type="ORF">KTH89_00385</name>
</gene>
<dbReference type="EMBL" id="JAHQCW010000001">
    <property type="protein sequence ID" value="MBU9734971.1"/>
    <property type="molecule type" value="Genomic_DNA"/>
</dbReference>
<proteinExistence type="inferred from homology"/>
<evidence type="ECO:0000256" key="6">
    <source>
        <dbReference type="ARBA" id="ARBA00023136"/>
    </source>
</evidence>
<evidence type="ECO:0000256" key="3">
    <source>
        <dbReference type="ARBA" id="ARBA00022475"/>
    </source>
</evidence>
<feature type="domain" description="ABC transmembrane type-1" evidence="8">
    <location>
        <begin position="68"/>
        <end position="281"/>
    </location>
</feature>
<feature type="transmembrane region" description="Helical" evidence="7">
    <location>
        <begin position="146"/>
        <end position="165"/>
    </location>
</feature>
<feature type="transmembrane region" description="Helical" evidence="7">
    <location>
        <begin position="260"/>
        <end position="282"/>
    </location>
</feature>
<sequence>MKLKRRKGRLPYIYLTPAIIVMIAIFAIPLVNLIWYSFAKVNLIGKFQKWVGFKNFSYIATPEFMATLGRTGIWVVFGLLGIFIVGTILALCLNKPLPGRTFMRTVVIIPWVIPHVFAGTMWSWVLNSSNGIINTILMNLHIIDKPIGFLGVDLALVTVIFIRIWKGVPFLVMSLLSALQTIPTEVEDAAKLDGALGIKYFTHITLPLLKPVMVMSGTILMAWSITIFDLVYVITGGGPLNATELLSITIYKKAFVNSDLGGAAAIALFTMALVSIIAFFLMKHNVKEENQ</sequence>
<comment type="caution">
    <text evidence="9">The sequence shown here is derived from an EMBL/GenBank/DDBJ whole genome shotgun (WGS) entry which is preliminary data.</text>
</comment>
<evidence type="ECO:0000256" key="5">
    <source>
        <dbReference type="ARBA" id="ARBA00022989"/>
    </source>
</evidence>
<evidence type="ECO:0000313" key="10">
    <source>
        <dbReference type="Proteomes" id="UP000712157"/>
    </source>
</evidence>
<keyword evidence="5 7" id="KW-1133">Transmembrane helix</keyword>
<comment type="subcellular location">
    <subcellularLocation>
        <location evidence="1 7">Cell membrane</location>
        <topology evidence="1 7">Multi-pass membrane protein</topology>
    </subcellularLocation>
</comment>
<dbReference type="CDD" id="cd06261">
    <property type="entry name" value="TM_PBP2"/>
    <property type="match status" value="1"/>
</dbReference>
<keyword evidence="3" id="KW-1003">Cell membrane</keyword>
<dbReference type="GO" id="GO:0005886">
    <property type="term" value="C:plasma membrane"/>
    <property type="evidence" value="ECO:0007669"/>
    <property type="project" value="UniProtKB-SubCell"/>
</dbReference>
<dbReference type="SUPFAM" id="SSF161098">
    <property type="entry name" value="MetI-like"/>
    <property type="match status" value="1"/>
</dbReference>
<evidence type="ECO:0000256" key="4">
    <source>
        <dbReference type="ARBA" id="ARBA00022692"/>
    </source>
</evidence>
<dbReference type="Gene3D" id="1.10.3720.10">
    <property type="entry name" value="MetI-like"/>
    <property type="match status" value="1"/>
</dbReference>
<dbReference type="PROSITE" id="PS50928">
    <property type="entry name" value="ABC_TM1"/>
    <property type="match status" value="1"/>
</dbReference>
<evidence type="ECO:0000259" key="8">
    <source>
        <dbReference type="PROSITE" id="PS50928"/>
    </source>
</evidence>
<keyword evidence="2 7" id="KW-0813">Transport</keyword>
<evidence type="ECO:0000313" key="9">
    <source>
        <dbReference type="EMBL" id="MBU9734971.1"/>
    </source>
</evidence>